<dbReference type="SMART" id="SM00881">
    <property type="entry name" value="CoA_binding"/>
    <property type="match status" value="1"/>
</dbReference>
<dbReference type="InterPro" id="IPR011761">
    <property type="entry name" value="ATP-grasp"/>
</dbReference>
<evidence type="ECO:0000256" key="4">
    <source>
        <dbReference type="PROSITE-ProRule" id="PRU00409"/>
    </source>
</evidence>
<dbReference type="Gene3D" id="3.40.50.720">
    <property type="entry name" value="NAD(P)-binding Rossmann-like Domain"/>
    <property type="match status" value="1"/>
</dbReference>
<dbReference type="InterPro" id="IPR036291">
    <property type="entry name" value="NAD(P)-bd_dom_sf"/>
</dbReference>
<dbReference type="Proteomes" id="UP000663722">
    <property type="component" value="Chromosome"/>
</dbReference>
<reference evidence="6" key="1">
    <citation type="journal article" date="2021" name="Microb. Physiol.">
        <title>Proteogenomic Insights into the Physiology of Marine, Sulfate-Reducing, Filamentous Desulfonema limicola and Desulfonema magnum.</title>
        <authorList>
            <person name="Schnaars V."/>
            <person name="Wohlbrand L."/>
            <person name="Scheve S."/>
            <person name="Hinrichs C."/>
            <person name="Reinhardt R."/>
            <person name="Rabus R."/>
        </authorList>
    </citation>
    <scope>NUCLEOTIDE SEQUENCE</scope>
    <source>
        <strain evidence="6">4be13</strain>
    </source>
</reference>
<dbReference type="KEGG" id="dmm:dnm_025880"/>
<evidence type="ECO:0000313" key="7">
    <source>
        <dbReference type="Proteomes" id="UP000663722"/>
    </source>
</evidence>
<dbReference type="PANTHER" id="PTHR43334:SF2">
    <property type="entry name" value="ACETATE--COA LIGASE [ADP-FORMING]"/>
    <property type="match status" value="1"/>
</dbReference>
<dbReference type="Pfam" id="PF13607">
    <property type="entry name" value="Succ_CoA_lig"/>
    <property type="match status" value="1"/>
</dbReference>
<gene>
    <name evidence="6" type="ORF">dnm_025880</name>
</gene>
<dbReference type="SUPFAM" id="SSF56059">
    <property type="entry name" value="Glutathione synthetase ATP-binding domain-like"/>
    <property type="match status" value="1"/>
</dbReference>
<protein>
    <submittedName>
        <fullName evidence="6">CoA-binding domain-containing protein</fullName>
    </submittedName>
</protein>
<keyword evidence="1" id="KW-0436">Ligase</keyword>
<dbReference type="GO" id="GO:0046872">
    <property type="term" value="F:metal ion binding"/>
    <property type="evidence" value="ECO:0007669"/>
    <property type="project" value="InterPro"/>
</dbReference>
<dbReference type="GO" id="GO:0005524">
    <property type="term" value="F:ATP binding"/>
    <property type="evidence" value="ECO:0007669"/>
    <property type="project" value="UniProtKB-UniRule"/>
</dbReference>
<dbReference type="InterPro" id="IPR003781">
    <property type="entry name" value="CoA-bd"/>
</dbReference>
<keyword evidence="3 4" id="KW-0067">ATP-binding</keyword>
<proteinExistence type="predicted"/>
<dbReference type="SUPFAM" id="SSF52210">
    <property type="entry name" value="Succinyl-CoA synthetase domains"/>
    <property type="match status" value="2"/>
</dbReference>
<accession>A0A975GMD4</accession>
<feature type="domain" description="ATP-grasp" evidence="5">
    <location>
        <begin position="492"/>
        <end position="692"/>
    </location>
</feature>
<dbReference type="Gene3D" id="3.40.50.261">
    <property type="entry name" value="Succinyl-CoA synthetase domains"/>
    <property type="match status" value="2"/>
</dbReference>
<evidence type="ECO:0000256" key="3">
    <source>
        <dbReference type="ARBA" id="ARBA00022840"/>
    </source>
</evidence>
<dbReference type="SUPFAM" id="SSF51735">
    <property type="entry name" value="NAD(P)-binding Rossmann-fold domains"/>
    <property type="match status" value="1"/>
</dbReference>
<organism evidence="6 7">
    <name type="scientific">Desulfonema magnum</name>
    <dbReference type="NCBI Taxonomy" id="45655"/>
    <lineage>
        <taxon>Bacteria</taxon>
        <taxon>Pseudomonadati</taxon>
        <taxon>Thermodesulfobacteriota</taxon>
        <taxon>Desulfobacteria</taxon>
        <taxon>Desulfobacterales</taxon>
        <taxon>Desulfococcaceae</taxon>
        <taxon>Desulfonema</taxon>
    </lineage>
</organism>
<keyword evidence="7" id="KW-1185">Reference proteome</keyword>
<dbReference type="RefSeq" id="WP_207682152.1">
    <property type="nucleotide sequence ID" value="NZ_CP061800.1"/>
</dbReference>
<dbReference type="InterPro" id="IPR051538">
    <property type="entry name" value="Acyl-CoA_Synth/Transferase"/>
</dbReference>
<dbReference type="InterPro" id="IPR016102">
    <property type="entry name" value="Succinyl-CoA_synth-like"/>
</dbReference>
<dbReference type="Gene3D" id="3.30.1490.20">
    <property type="entry name" value="ATP-grasp fold, A domain"/>
    <property type="match status" value="1"/>
</dbReference>
<evidence type="ECO:0000256" key="2">
    <source>
        <dbReference type="ARBA" id="ARBA00022741"/>
    </source>
</evidence>
<dbReference type="InterPro" id="IPR032875">
    <property type="entry name" value="Succ_CoA_lig_flav_dom"/>
</dbReference>
<dbReference type="Pfam" id="PF13549">
    <property type="entry name" value="ATP-grasp_5"/>
    <property type="match status" value="1"/>
</dbReference>
<evidence type="ECO:0000313" key="6">
    <source>
        <dbReference type="EMBL" id="QTA86564.1"/>
    </source>
</evidence>
<dbReference type="Pfam" id="PF19045">
    <property type="entry name" value="Ligase_CoA_2"/>
    <property type="match status" value="1"/>
</dbReference>
<dbReference type="AlphaFoldDB" id="A0A975GMD4"/>
<evidence type="ECO:0000256" key="1">
    <source>
        <dbReference type="ARBA" id="ARBA00022598"/>
    </source>
</evidence>
<dbReference type="PANTHER" id="PTHR43334">
    <property type="entry name" value="ACETATE--COA LIGASE [ADP-FORMING]"/>
    <property type="match status" value="1"/>
</dbReference>
<dbReference type="GO" id="GO:0043758">
    <property type="term" value="F:acetate-CoA ligase (ADP-forming) activity"/>
    <property type="evidence" value="ECO:0007669"/>
    <property type="project" value="InterPro"/>
</dbReference>
<keyword evidence="2 4" id="KW-0547">Nucleotide-binding</keyword>
<dbReference type="EMBL" id="CP061800">
    <property type="protein sequence ID" value="QTA86564.1"/>
    <property type="molecule type" value="Genomic_DNA"/>
</dbReference>
<sequence length="692" mass="74729">MLDSLFRPKSVAVIGASTRELHIGNRVIKNLLDFGFKGPIYPINPKADEIRGIKAYKSIMDVPEEDGVDVVHMVIPAKLVPLAFEDCGKKGVKNIIINSGGFSEIGPAGEAIQNDFMERAKKYGIRVLGPNCQGIINSDPDIRAYCNFTFTKPDPGHISITALSGGVAEVIHQAFAQMGIGTRIYASNGNACDITIPEIVRYLGNDDGTRTIILYVEGLRDAATFMEVATEVAAKKPVLAMKAGRTELGAKAASSHTGGLAKADIATELIFKKAGILGFRDEAELCQAAVAFASQPIPKGNRVGIITNTGGPAVIATDVFGDNGLEIPPLSEKAISTLRKKVFPEASVSNPTDLLATGLAEHYRAAMDMMMEEEQIDSIFINFVTPFFVDTESIAKEIAEVNKQKRKPIICNLMTDPNQWGGVVEILKEAEVPCYNFPGEAARALSALVKYNEIRSREIGEPTCFNDVDKAKAAGIIEKAKAREILTAAEVYEILEAYRIPVAGWGMAANAEDAEKVAGDIGYPVVIKADSETIVHKSDMGGVAVNLEDGLAVRAAVEDMERKLKADDLKFFIQKYMPGGKEIIIGAKAEEGLGHLIMFGLGGIYVEVLKDVVFNLTPVTKFEAEEMLSSIKTAALLEGVRGEKGVDRARLVEIIQRLSQLVTDLPAIQEMDLNPVIAYEDKVFAVDARIAI</sequence>
<dbReference type="InterPro" id="IPR013815">
    <property type="entry name" value="ATP_grasp_subdomain_1"/>
</dbReference>
<dbReference type="InterPro" id="IPR043938">
    <property type="entry name" value="Ligase_CoA_dom"/>
</dbReference>
<name>A0A975GMD4_9BACT</name>
<evidence type="ECO:0000259" key="5">
    <source>
        <dbReference type="PROSITE" id="PS50975"/>
    </source>
</evidence>
<dbReference type="Pfam" id="PF13380">
    <property type="entry name" value="CoA_binding_2"/>
    <property type="match status" value="1"/>
</dbReference>
<dbReference type="Gene3D" id="3.30.470.20">
    <property type="entry name" value="ATP-grasp fold, B domain"/>
    <property type="match status" value="1"/>
</dbReference>
<dbReference type="PROSITE" id="PS50975">
    <property type="entry name" value="ATP_GRASP"/>
    <property type="match status" value="1"/>
</dbReference>